<dbReference type="RefSeq" id="WP_346025655.1">
    <property type="nucleotide sequence ID" value="NZ_BAAACO010000001.1"/>
</dbReference>
<evidence type="ECO:0008006" key="4">
    <source>
        <dbReference type="Google" id="ProtNLM"/>
    </source>
</evidence>
<dbReference type="PROSITE" id="PS51257">
    <property type="entry name" value="PROKAR_LIPOPROTEIN"/>
    <property type="match status" value="1"/>
</dbReference>
<gene>
    <name evidence="2" type="ORF">GCM10008916_00650</name>
</gene>
<organism evidence="2 3">
    <name type="scientific">Clostridium nitritogenes</name>
    <dbReference type="NCBI Taxonomy" id="83340"/>
    <lineage>
        <taxon>Bacteria</taxon>
        <taxon>Bacillati</taxon>
        <taxon>Bacillota</taxon>
        <taxon>Clostridia</taxon>
        <taxon>Eubacteriales</taxon>
        <taxon>Clostridiaceae</taxon>
        <taxon>Clostridium</taxon>
    </lineage>
</organism>
<sequence>MLNINKRLLTTVVSIGLASSILFGCNSKKIKEKMEEGINNLNNGKYEEAEGDFNNVLELNKENKEAENLVNIIENYFEAKKSFENNDINSAKTFIEKIPSNYTDYKIKDDIDKLKSEIKIKLDNIKRIDNDLNKLNTLIAEGKADEARNRIVNVNMKDATKEQKEKAEKIVEKLNKDLEEKRKQEEKQKEEQRKKEEKQKEEQRKKEELKKIEAQKREREEQIKEEKSKKERESQRQVNKINNNKGKLSQGIHYENKQLGLQMELPASWKGNYDVCGGPDYILFKFAPHGKTYSQPLYCIEKRMKNNTLDSIRYKTINGVDYALGYAPVMFIDYADKNYNLYEKLSNDAHSILDTVRALN</sequence>
<evidence type="ECO:0000256" key="1">
    <source>
        <dbReference type="SAM" id="MobiDB-lite"/>
    </source>
</evidence>
<proteinExistence type="predicted"/>
<keyword evidence="3" id="KW-1185">Reference proteome</keyword>
<dbReference type="Proteomes" id="UP001501764">
    <property type="component" value="Unassembled WGS sequence"/>
</dbReference>
<accession>A0ABP3WQE7</accession>
<feature type="compositionally biased region" description="Polar residues" evidence="1">
    <location>
        <begin position="238"/>
        <end position="247"/>
    </location>
</feature>
<reference evidence="3" key="1">
    <citation type="journal article" date="2019" name="Int. J. Syst. Evol. Microbiol.">
        <title>The Global Catalogue of Microorganisms (GCM) 10K type strain sequencing project: providing services to taxonomists for standard genome sequencing and annotation.</title>
        <authorList>
            <consortium name="The Broad Institute Genomics Platform"/>
            <consortium name="The Broad Institute Genome Sequencing Center for Infectious Disease"/>
            <person name="Wu L."/>
            <person name="Ma J."/>
        </authorList>
    </citation>
    <scope>NUCLEOTIDE SEQUENCE [LARGE SCALE GENOMIC DNA]</scope>
    <source>
        <strain evidence="3">JCM 6485</strain>
    </source>
</reference>
<comment type="caution">
    <text evidence="2">The sequence shown here is derived from an EMBL/GenBank/DDBJ whole genome shotgun (WGS) entry which is preliminary data.</text>
</comment>
<dbReference type="EMBL" id="BAAACO010000001">
    <property type="protein sequence ID" value="GAA0855252.1"/>
    <property type="molecule type" value="Genomic_DNA"/>
</dbReference>
<protein>
    <recommendedName>
        <fullName evidence="4">Lipoprotein</fullName>
    </recommendedName>
</protein>
<name>A0ABP3WQE7_9CLOT</name>
<feature type="region of interest" description="Disordered" evidence="1">
    <location>
        <begin position="181"/>
        <end position="249"/>
    </location>
</feature>
<feature type="compositionally biased region" description="Basic and acidic residues" evidence="1">
    <location>
        <begin position="181"/>
        <end position="235"/>
    </location>
</feature>
<evidence type="ECO:0000313" key="2">
    <source>
        <dbReference type="EMBL" id="GAA0855252.1"/>
    </source>
</evidence>
<evidence type="ECO:0000313" key="3">
    <source>
        <dbReference type="Proteomes" id="UP001501764"/>
    </source>
</evidence>